<keyword evidence="7" id="KW-1185">Reference proteome</keyword>
<evidence type="ECO:0000256" key="2">
    <source>
        <dbReference type="ARBA" id="ARBA00023136"/>
    </source>
</evidence>
<accession>A0A9X3BEW1</accession>
<dbReference type="Gene3D" id="2.170.130.10">
    <property type="entry name" value="TonB-dependent receptor, plug domain"/>
    <property type="match status" value="1"/>
</dbReference>
<dbReference type="Gene3D" id="2.60.40.1120">
    <property type="entry name" value="Carboxypeptidase-like, regulatory domain"/>
    <property type="match status" value="1"/>
</dbReference>
<name>A0A9X3BEW1_9BACT</name>
<sequence length="1097" mass="120718">MQRNTHVDCAQHKSAKSLFNFLQVELKLFCHASYILFALMLLISFSAYSQTTVISGLIKDESGKPISGASVKVVQTKTGTLSDEEGRFSINMPAGQTVLEVSYVGFATEKIKIVGQRELAIVLRSTNKVMDEIVVVGVQRQSKRSTTSAISTVTGKAIENMPAPSVDGLLQGRVAGMNVQITSGEPGVTPTIVVRGNSKVSTDIGNSDVAQSRALSSPLYVIDGVPTNTSDIDNAIGTTGTNYLAGININDIAEVVVQKDATATAAWGSRGANGVIYITTKKGRSGTPEFRLNSYVGVTQRPQLLKTLTGAEERREKMNILNSYLTPTQIASIVPQILTDSLNPSYNHATDWQGLFYRTGMIKNIDGSVSAATSNLNYRVSFNYYDEQGIIQSFGFKRYSLRGNFDFRISPKLNTQLVIGLSRGERLRGMKYNNSDNNTPVSGSSVPSSFYGLNAGDSSLFLGVSSQLRNQNINDQLSASLNFNYDILPSLKYNIQGSANISSSYRDYFQPSRNDKIASVRPAGSASYAESNKGSYNTLFFQQGLNYTKTLATNAHQHSLVATASQQFSRDITNSNWVSGYNIPSNDIQVVSGVAQADMAGGSSYAASGLLSVLGQVQYDLDKKYMLYLSYRGDASSRFGANSKWGYFPATGLGWVVSDEKFMSRFSGVIDYLKLRASYGVAGTNSGDFYAPYNSYELGGYYNGVQSVQPSYSNGLTKNDLTWTKTIQKNLGMDLFLLKSRLNIMVDVYDKLSKDDYYQFALPFFTGYSDVQFNAHDLWVSNRGVDITLGANILPENRKLHWGTQLTLSHNQNLIAKLPNNNRTFVITDAGDISRIYSVGQPVYEMFQIKYLGVYNYESEIPFNPLTGKKVTYFKGNHVVVPGDPKWLDLNKDFDVWSGEDNGDQYGDRMPTGNPNPKFTGGWVNDFSYKNLSLSIVSVFTLKRDVYNTYFQSQIANITGGYSSSMSKFAENRLPDLTGIDYWTPAKAAAKGGYQASFPTINPALGSYYQYIAISDMFVTDGSYFKVKTISLGYEMPPTLLKKIKLKKARVYSMLDNVLTLKNSSMPNPELVDQLGVYTGGLYPVSKKLTIGLDITF</sequence>
<evidence type="ECO:0000256" key="1">
    <source>
        <dbReference type="ARBA" id="ARBA00004442"/>
    </source>
</evidence>
<evidence type="ECO:0000313" key="7">
    <source>
        <dbReference type="Proteomes" id="UP001155483"/>
    </source>
</evidence>
<dbReference type="Gene3D" id="2.40.170.20">
    <property type="entry name" value="TonB-dependent receptor, beta-barrel domain"/>
    <property type="match status" value="1"/>
</dbReference>
<keyword evidence="4" id="KW-0812">Transmembrane</keyword>
<dbReference type="InterPro" id="IPR037066">
    <property type="entry name" value="Plug_dom_sf"/>
</dbReference>
<feature type="domain" description="TonB-dependent receptor plug" evidence="5">
    <location>
        <begin position="143"/>
        <end position="275"/>
    </location>
</feature>
<gene>
    <name evidence="6" type="ORF">OCK74_01575</name>
</gene>
<dbReference type="SUPFAM" id="SSF49464">
    <property type="entry name" value="Carboxypeptidase regulatory domain-like"/>
    <property type="match status" value="1"/>
</dbReference>
<dbReference type="InterPro" id="IPR036942">
    <property type="entry name" value="Beta-barrel_TonB_sf"/>
</dbReference>
<reference evidence="6" key="2">
    <citation type="submission" date="2023-04" db="EMBL/GenBank/DDBJ databases">
        <title>Paracnuella aquatica gen. nov., sp. nov., a member of the family Chitinophagaceae isolated from a hot spring.</title>
        <authorList>
            <person name="Wang C."/>
        </authorList>
    </citation>
    <scope>NUCLEOTIDE SEQUENCE</scope>
    <source>
        <strain evidence="6">LB-8</strain>
    </source>
</reference>
<dbReference type="EMBL" id="JAOTIF010000001">
    <property type="protein sequence ID" value="MCU7547779.1"/>
    <property type="molecule type" value="Genomic_DNA"/>
</dbReference>
<dbReference type="Proteomes" id="UP001155483">
    <property type="component" value="Unassembled WGS sequence"/>
</dbReference>
<evidence type="ECO:0000256" key="4">
    <source>
        <dbReference type="SAM" id="Phobius"/>
    </source>
</evidence>
<dbReference type="AlphaFoldDB" id="A0A9X3BEW1"/>
<evidence type="ECO:0000313" key="6">
    <source>
        <dbReference type="EMBL" id="MCU7547779.1"/>
    </source>
</evidence>
<dbReference type="NCBIfam" id="TIGR04056">
    <property type="entry name" value="OMP_RagA_SusC"/>
    <property type="match status" value="1"/>
</dbReference>
<comment type="subcellular location">
    <subcellularLocation>
        <location evidence="1">Cell outer membrane</location>
    </subcellularLocation>
</comment>
<reference evidence="6" key="1">
    <citation type="submission" date="2022-09" db="EMBL/GenBank/DDBJ databases">
        <authorList>
            <person name="Yuan C."/>
            <person name="Ke Z."/>
        </authorList>
    </citation>
    <scope>NUCLEOTIDE SEQUENCE</scope>
    <source>
        <strain evidence="6">LB-8</strain>
    </source>
</reference>
<dbReference type="GO" id="GO:0009279">
    <property type="term" value="C:cell outer membrane"/>
    <property type="evidence" value="ECO:0007669"/>
    <property type="project" value="UniProtKB-SubCell"/>
</dbReference>
<feature type="transmembrane region" description="Helical" evidence="4">
    <location>
        <begin position="28"/>
        <end position="48"/>
    </location>
</feature>
<protein>
    <submittedName>
        <fullName evidence="6">SusC/RagA family TonB-linked outer membrane protein</fullName>
    </submittedName>
</protein>
<keyword evidence="4" id="KW-1133">Transmembrane helix</keyword>
<organism evidence="6 7">
    <name type="scientific">Paraflavisolibacter caeni</name>
    <dbReference type="NCBI Taxonomy" id="2982496"/>
    <lineage>
        <taxon>Bacteria</taxon>
        <taxon>Pseudomonadati</taxon>
        <taxon>Bacteroidota</taxon>
        <taxon>Chitinophagia</taxon>
        <taxon>Chitinophagales</taxon>
        <taxon>Chitinophagaceae</taxon>
        <taxon>Paraflavisolibacter</taxon>
    </lineage>
</organism>
<dbReference type="Pfam" id="PF13715">
    <property type="entry name" value="CarbopepD_reg_2"/>
    <property type="match status" value="1"/>
</dbReference>
<dbReference type="SUPFAM" id="SSF56935">
    <property type="entry name" value="Porins"/>
    <property type="match status" value="1"/>
</dbReference>
<dbReference type="InterPro" id="IPR008969">
    <property type="entry name" value="CarboxyPept-like_regulatory"/>
</dbReference>
<keyword evidence="3" id="KW-0998">Cell outer membrane</keyword>
<proteinExistence type="predicted"/>
<dbReference type="InterPro" id="IPR023996">
    <property type="entry name" value="TonB-dep_OMP_SusC/RagA"/>
</dbReference>
<comment type="caution">
    <text evidence="6">The sequence shown here is derived from an EMBL/GenBank/DDBJ whole genome shotgun (WGS) entry which is preliminary data.</text>
</comment>
<evidence type="ECO:0000256" key="3">
    <source>
        <dbReference type="ARBA" id="ARBA00023237"/>
    </source>
</evidence>
<dbReference type="RefSeq" id="WP_279295224.1">
    <property type="nucleotide sequence ID" value="NZ_JAOTIF010000001.1"/>
</dbReference>
<dbReference type="Pfam" id="PF07715">
    <property type="entry name" value="Plug"/>
    <property type="match status" value="1"/>
</dbReference>
<dbReference type="InterPro" id="IPR012910">
    <property type="entry name" value="Plug_dom"/>
</dbReference>
<evidence type="ECO:0000259" key="5">
    <source>
        <dbReference type="Pfam" id="PF07715"/>
    </source>
</evidence>
<keyword evidence="2 4" id="KW-0472">Membrane</keyword>